<dbReference type="Proteomes" id="UP000465301">
    <property type="component" value="Unassembled WGS sequence"/>
</dbReference>
<evidence type="ECO:0000256" key="4">
    <source>
        <dbReference type="SAM" id="MobiDB-lite"/>
    </source>
</evidence>
<keyword evidence="3" id="KW-0676">Redox-active center</keyword>
<dbReference type="InterPro" id="IPR036249">
    <property type="entry name" value="Thioredoxin-like_sf"/>
</dbReference>
<dbReference type="PANTHER" id="PTHR45663">
    <property type="entry name" value="GEO12009P1"/>
    <property type="match status" value="1"/>
</dbReference>
<comment type="function">
    <text evidence="1">Participates in various redox reactions through the reversible oxidation of its active center dithiol to a disulfide and catalyzes dithiol-disulfide exchange reactions.</text>
</comment>
<dbReference type="SUPFAM" id="SSF52833">
    <property type="entry name" value="Thioredoxin-like"/>
    <property type="match status" value="1"/>
</dbReference>
<comment type="similarity">
    <text evidence="2">Belongs to the thioredoxin family.</text>
</comment>
<keyword evidence="7" id="KW-1185">Reference proteome</keyword>
<dbReference type="EMBL" id="BLLA01000001">
    <property type="protein sequence ID" value="GFG94980.1"/>
    <property type="molecule type" value="Genomic_DNA"/>
</dbReference>
<evidence type="ECO:0000313" key="6">
    <source>
        <dbReference type="EMBL" id="GFG94980.1"/>
    </source>
</evidence>
<dbReference type="Pfam" id="PF14561">
    <property type="entry name" value="TPR_20"/>
    <property type="match status" value="1"/>
</dbReference>
<gene>
    <name evidence="6" type="ORF">MTIM_08590</name>
</gene>
<dbReference type="PROSITE" id="PS51352">
    <property type="entry name" value="THIOREDOXIN_2"/>
    <property type="match status" value="1"/>
</dbReference>
<dbReference type="Gene3D" id="1.25.40.10">
    <property type="entry name" value="Tetratricopeptide repeat domain"/>
    <property type="match status" value="1"/>
</dbReference>
<dbReference type="PANTHER" id="PTHR45663:SF11">
    <property type="entry name" value="GEO12009P1"/>
    <property type="match status" value="1"/>
</dbReference>
<dbReference type="InterPro" id="IPR013766">
    <property type="entry name" value="Thioredoxin_domain"/>
</dbReference>
<evidence type="ECO:0000259" key="5">
    <source>
        <dbReference type="PROSITE" id="PS51352"/>
    </source>
</evidence>
<organism evidence="6 7">
    <name type="scientific">Mycobacterium timonense</name>
    <dbReference type="NCBI Taxonomy" id="701043"/>
    <lineage>
        <taxon>Bacteria</taxon>
        <taxon>Bacillati</taxon>
        <taxon>Actinomycetota</taxon>
        <taxon>Actinomycetes</taxon>
        <taxon>Mycobacteriales</taxon>
        <taxon>Mycobacteriaceae</taxon>
        <taxon>Mycobacterium</taxon>
        <taxon>Mycobacterium avium complex (MAC)</taxon>
    </lineage>
</organism>
<dbReference type="CDD" id="cd02956">
    <property type="entry name" value="ybbN"/>
    <property type="match status" value="1"/>
</dbReference>
<reference evidence="6 7" key="1">
    <citation type="journal article" date="2019" name="Emerg. Microbes Infect.">
        <title>Comprehensive subspecies identification of 175 nontuberculous mycobacteria species based on 7547 genomic profiles.</title>
        <authorList>
            <person name="Matsumoto Y."/>
            <person name="Kinjo T."/>
            <person name="Motooka D."/>
            <person name="Nabeya D."/>
            <person name="Jung N."/>
            <person name="Uechi K."/>
            <person name="Horii T."/>
            <person name="Iida T."/>
            <person name="Fujita J."/>
            <person name="Nakamura S."/>
        </authorList>
    </citation>
    <scope>NUCLEOTIDE SEQUENCE [LARGE SCALE GENOMIC DNA]</scope>
    <source>
        <strain evidence="6 7">JCM 30726</strain>
    </source>
</reference>
<dbReference type="RefSeq" id="WP_163706464.1">
    <property type="nucleotide sequence ID" value="NZ_BLLA01000001.1"/>
</dbReference>
<dbReference type="InterPro" id="IPR011990">
    <property type="entry name" value="TPR-like_helical_dom_sf"/>
</dbReference>
<evidence type="ECO:0000313" key="7">
    <source>
        <dbReference type="Proteomes" id="UP000465301"/>
    </source>
</evidence>
<protein>
    <recommendedName>
        <fullName evidence="5">Thioredoxin domain-containing protein</fullName>
    </recommendedName>
</protein>
<feature type="region of interest" description="Disordered" evidence="4">
    <location>
        <begin position="1"/>
        <end position="46"/>
    </location>
</feature>
<evidence type="ECO:0000256" key="1">
    <source>
        <dbReference type="ARBA" id="ARBA00003318"/>
    </source>
</evidence>
<feature type="domain" description="Thioredoxin" evidence="5">
    <location>
        <begin position="30"/>
        <end position="152"/>
    </location>
</feature>
<accession>A0A7I9Z1Y8</accession>
<proteinExistence type="inferred from homology"/>
<comment type="caution">
    <text evidence="6">The sequence shown here is derived from an EMBL/GenBank/DDBJ whole genome shotgun (WGS) entry which is preliminary data.</text>
</comment>
<dbReference type="GO" id="GO:0006950">
    <property type="term" value="P:response to stress"/>
    <property type="evidence" value="ECO:0007669"/>
    <property type="project" value="UniProtKB-ARBA"/>
</dbReference>
<evidence type="ECO:0000256" key="3">
    <source>
        <dbReference type="ARBA" id="ARBA00023284"/>
    </source>
</evidence>
<dbReference type="GO" id="GO:0005737">
    <property type="term" value="C:cytoplasm"/>
    <property type="evidence" value="ECO:0007669"/>
    <property type="project" value="TreeGrafter"/>
</dbReference>
<name>A0A7I9Z1Y8_9MYCO</name>
<dbReference type="Pfam" id="PF00085">
    <property type="entry name" value="Thioredoxin"/>
    <property type="match status" value="1"/>
</dbReference>
<dbReference type="Gene3D" id="3.40.30.10">
    <property type="entry name" value="Glutaredoxin"/>
    <property type="match status" value="1"/>
</dbReference>
<sequence length="305" mass="31693">MTRPRPSIGPALTGAVDLSGLKQRAQSPGAAPGGPAPSPAEGGGGITAVTEANFEAEVLLRSEEVPVVVLLWSPRSDACVQLLDTLSGLSGQDNGRWSLTTVNVDVAPRVAQIFGVDAVPTVVALAAGQPISSFQGVQPAEQLRGWLDQILSATAGKLRGATGSAESDEVDPELAAARQQLEDGDFEGAKASYQSILDANPANTEAKGAIRQIEFLTRATAQRPDAVAVADAAPTDIEAALAAADVQILNQEVAAAFERLIALVRSTSGDDRALVRTRLVELFELFDPADPEVVAGRRNLANALY</sequence>
<evidence type="ECO:0000256" key="2">
    <source>
        <dbReference type="ARBA" id="ARBA00008987"/>
    </source>
</evidence>
<dbReference type="GO" id="GO:0015035">
    <property type="term" value="F:protein-disulfide reductase activity"/>
    <property type="evidence" value="ECO:0007669"/>
    <property type="project" value="TreeGrafter"/>
</dbReference>
<dbReference type="AlphaFoldDB" id="A0A7I9Z1Y8"/>